<evidence type="ECO:0000313" key="2">
    <source>
        <dbReference type="EMBL" id="KKM69339.1"/>
    </source>
</evidence>
<evidence type="ECO:0000256" key="1">
    <source>
        <dbReference type="SAM" id="Coils"/>
    </source>
</evidence>
<protein>
    <submittedName>
        <fullName evidence="2">Uncharacterized protein</fullName>
    </submittedName>
</protein>
<gene>
    <name evidence="2" type="ORF">LCGC14_1451850</name>
</gene>
<reference evidence="2" key="1">
    <citation type="journal article" date="2015" name="Nature">
        <title>Complex archaea that bridge the gap between prokaryotes and eukaryotes.</title>
        <authorList>
            <person name="Spang A."/>
            <person name="Saw J.H."/>
            <person name="Jorgensen S.L."/>
            <person name="Zaremba-Niedzwiedzka K."/>
            <person name="Martijn J."/>
            <person name="Lind A.E."/>
            <person name="van Eijk R."/>
            <person name="Schleper C."/>
            <person name="Guy L."/>
            <person name="Ettema T.J."/>
        </authorList>
    </citation>
    <scope>NUCLEOTIDE SEQUENCE</scope>
</reference>
<dbReference type="AlphaFoldDB" id="A0A0F9JHK3"/>
<accession>A0A0F9JHK3</accession>
<dbReference type="EMBL" id="LAZR01010006">
    <property type="protein sequence ID" value="KKM69339.1"/>
    <property type="molecule type" value="Genomic_DNA"/>
</dbReference>
<name>A0A0F9JHK3_9ZZZZ</name>
<sequence>MLGTKGGMLNFGLRCAQLMADRGDTRKMNIIERTALHYRLERIGQEFPVEKTIQEIELTPMRIYMNIDRKSMELQKRIALLESQVSSLKGKKGGEGYVIK</sequence>
<organism evidence="2">
    <name type="scientific">marine sediment metagenome</name>
    <dbReference type="NCBI Taxonomy" id="412755"/>
    <lineage>
        <taxon>unclassified sequences</taxon>
        <taxon>metagenomes</taxon>
        <taxon>ecological metagenomes</taxon>
    </lineage>
</organism>
<comment type="caution">
    <text evidence="2">The sequence shown here is derived from an EMBL/GenBank/DDBJ whole genome shotgun (WGS) entry which is preliminary data.</text>
</comment>
<keyword evidence="1" id="KW-0175">Coiled coil</keyword>
<proteinExistence type="predicted"/>
<feature type="coiled-coil region" evidence="1">
    <location>
        <begin position="64"/>
        <end position="91"/>
    </location>
</feature>